<reference evidence="1 2" key="1">
    <citation type="journal article" date="2021" name="bioRxiv">
        <title>The Gossypium anomalum genome as a resource for cotton improvement and evolutionary analysis of hybrid incompatibility.</title>
        <authorList>
            <person name="Grover C.E."/>
            <person name="Yuan D."/>
            <person name="Arick M.A."/>
            <person name="Miller E.R."/>
            <person name="Hu G."/>
            <person name="Peterson D.G."/>
            <person name="Wendel J.F."/>
            <person name="Udall J.A."/>
        </authorList>
    </citation>
    <scope>NUCLEOTIDE SEQUENCE [LARGE SCALE GENOMIC DNA]</scope>
    <source>
        <strain evidence="1">JFW-Udall</strain>
        <tissue evidence="1">Leaf</tissue>
    </source>
</reference>
<keyword evidence="2" id="KW-1185">Reference proteome</keyword>
<evidence type="ECO:0000313" key="2">
    <source>
        <dbReference type="Proteomes" id="UP000701853"/>
    </source>
</evidence>
<gene>
    <name evidence="1" type="ORF">CXB51_017353</name>
</gene>
<dbReference type="AlphaFoldDB" id="A0A8J6D2Y8"/>
<proteinExistence type="predicted"/>
<sequence length="112" mass="12794">MKRKKITPLPQNLNEDFNPKRRKWRVIGSSMPSPLAPIHGEPTYLGGVGVWHGVAHDSEAWRASYSAWTRSLWRRFPSAARVLGWPFVVLGMWVRFGVGEEDEDEFGETADQ</sequence>
<dbReference type="OrthoDB" id="1008952at2759"/>
<comment type="caution">
    <text evidence="1">The sequence shown here is derived from an EMBL/GenBank/DDBJ whole genome shotgun (WGS) entry which is preliminary data.</text>
</comment>
<accession>A0A8J6D2Y8</accession>
<protein>
    <submittedName>
        <fullName evidence="1">Uncharacterized protein</fullName>
    </submittedName>
</protein>
<dbReference type="EMBL" id="JAHUZN010000007">
    <property type="protein sequence ID" value="KAG8489308.1"/>
    <property type="molecule type" value="Genomic_DNA"/>
</dbReference>
<evidence type="ECO:0000313" key="1">
    <source>
        <dbReference type="EMBL" id="KAG8489308.1"/>
    </source>
</evidence>
<dbReference type="Proteomes" id="UP000701853">
    <property type="component" value="Chromosome 7"/>
</dbReference>
<name>A0A8J6D2Y8_9ROSI</name>
<organism evidence="1 2">
    <name type="scientific">Gossypium anomalum</name>
    <dbReference type="NCBI Taxonomy" id="47600"/>
    <lineage>
        <taxon>Eukaryota</taxon>
        <taxon>Viridiplantae</taxon>
        <taxon>Streptophyta</taxon>
        <taxon>Embryophyta</taxon>
        <taxon>Tracheophyta</taxon>
        <taxon>Spermatophyta</taxon>
        <taxon>Magnoliopsida</taxon>
        <taxon>eudicotyledons</taxon>
        <taxon>Gunneridae</taxon>
        <taxon>Pentapetalae</taxon>
        <taxon>rosids</taxon>
        <taxon>malvids</taxon>
        <taxon>Malvales</taxon>
        <taxon>Malvaceae</taxon>
        <taxon>Malvoideae</taxon>
        <taxon>Gossypium</taxon>
    </lineage>
</organism>